<accession>A0A4U1JHZ8</accession>
<organism evidence="1 2">
    <name type="scientific">Polyangium fumosum</name>
    <dbReference type="NCBI Taxonomy" id="889272"/>
    <lineage>
        <taxon>Bacteria</taxon>
        <taxon>Pseudomonadati</taxon>
        <taxon>Myxococcota</taxon>
        <taxon>Polyangia</taxon>
        <taxon>Polyangiales</taxon>
        <taxon>Polyangiaceae</taxon>
        <taxon>Polyangium</taxon>
    </lineage>
</organism>
<dbReference type="Proteomes" id="UP000309215">
    <property type="component" value="Unassembled WGS sequence"/>
</dbReference>
<dbReference type="NCBIfam" id="NF033679">
    <property type="entry name" value="DNRLRE_dom"/>
    <property type="match status" value="1"/>
</dbReference>
<sequence length="228" mass="23899">MWIARPPFAVLLAVSLLGCVQRPPGPPLCAADVPCAVEGDACVVGRCRPKKDLVVAALDARRLVLFPDAVAVVSSKGPSGGGGALPEAVALGRSAAGDTSLLLHFEVPVAEVGEVSSAFLVLETATASEPPTQPVSLSIARILDPWRADFVSWGRSPRLDLAETAGSVGVTSPSPVRFDVTHVVQRWAKRTGEEHGLAVMADPNDPRGVTFSLGVVEKRGPRLEVYVR</sequence>
<dbReference type="GO" id="GO:0005576">
    <property type="term" value="C:extracellular region"/>
    <property type="evidence" value="ECO:0007669"/>
    <property type="project" value="UniProtKB-SubCell"/>
</dbReference>
<gene>
    <name evidence="1" type="ORF">E8A74_08910</name>
</gene>
<dbReference type="EMBL" id="SSMQ01000007">
    <property type="protein sequence ID" value="TKD10129.1"/>
    <property type="molecule type" value="Genomic_DNA"/>
</dbReference>
<dbReference type="OrthoDB" id="5520235at2"/>
<protein>
    <submittedName>
        <fullName evidence="1">DNRLRE domain-containing protein</fullName>
    </submittedName>
</protein>
<evidence type="ECO:0000313" key="2">
    <source>
        <dbReference type="Proteomes" id="UP000309215"/>
    </source>
</evidence>
<name>A0A4U1JHZ8_9BACT</name>
<dbReference type="AlphaFoldDB" id="A0A4U1JHZ8"/>
<proteinExistence type="predicted"/>
<dbReference type="RefSeq" id="WP_136928529.1">
    <property type="nucleotide sequence ID" value="NZ_SSMQ01000007.1"/>
</dbReference>
<evidence type="ECO:0000313" key="1">
    <source>
        <dbReference type="EMBL" id="TKD10129.1"/>
    </source>
</evidence>
<keyword evidence="2" id="KW-1185">Reference proteome</keyword>
<dbReference type="PROSITE" id="PS51257">
    <property type="entry name" value="PROKAR_LIPOPROTEIN"/>
    <property type="match status" value="1"/>
</dbReference>
<comment type="caution">
    <text evidence="1">The sequence shown here is derived from an EMBL/GenBank/DDBJ whole genome shotgun (WGS) entry which is preliminary data.</text>
</comment>
<reference evidence="1 2" key="1">
    <citation type="submission" date="2019-04" db="EMBL/GenBank/DDBJ databases">
        <authorList>
            <person name="Li Y."/>
            <person name="Wang J."/>
        </authorList>
    </citation>
    <scope>NUCLEOTIDE SEQUENCE [LARGE SCALE GENOMIC DNA]</scope>
    <source>
        <strain evidence="1 2">DSM 14668</strain>
    </source>
</reference>